<dbReference type="GO" id="GO:0008076">
    <property type="term" value="C:voltage-gated potassium channel complex"/>
    <property type="evidence" value="ECO:0007669"/>
    <property type="project" value="TreeGrafter"/>
</dbReference>
<dbReference type="InterPro" id="IPR002048">
    <property type="entry name" value="EF_hand_dom"/>
</dbReference>
<keyword evidence="15" id="KW-1185">Reference proteome</keyword>
<evidence type="ECO:0000259" key="13">
    <source>
        <dbReference type="PROSITE" id="PS50222"/>
    </source>
</evidence>
<feature type="domain" description="EF-hand" evidence="13">
    <location>
        <begin position="105"/>
        <end position="140"/>
    </location>
</feature>
<dbReference type="PANTHER" id="PTHR23055">
    <property type="entry name" value="CALCIUM BINDING PROTEINS"/>
    <property type="match status" value="1"/>
</dbReference>
<reference evidence="14 15" key="1">
    <citation type="journal article" date="2019" name="Sci. Data">
        <title>Hybrid genome assembly and annotation of Danionella translucida.</title>
        <authorList>
            <person name="Kadobianskyi M."/>
            <person name="Schulze L."/>
            <person name="Schuelke M."/>
            <person name="Judkewitz B."/>
        </authorList>
    </citation>
    <scope>NUCLEOTIDE SEQUENCE [LARGE SCALE GENOMIC DNA]</scope>
    <source>
        <strain evidence="14 15">Bolton</strain>
    </source>
</reference>
<protein>
    <recommendedName>
        <fullName evidence="13">EF-hand domain-containing protein</fullName>
    </recommendedName>
</protein>
<evidence type="ECO:0000256" key="9">
    <source>
        <dbReference type="ARBA" id="ARBA00022882"/>
    </source>
</evidence>
<dbReference type="CDD" id="cd00051">
    <property type="entry name" value="EFh"/>
    <property type="match status" value="2"/>
</dbReference>
<dbReference type="SMART" id="SM00054">
    <property type="entry name" value="EFh"/>
    <property type="match status" value="3"/>
</dbReference>
<evidence type="ECO:0000256" key="2">
    <source>
        <dbReference type="ARBA" id="ARBA00006049"/>
    </source>
</evidence>
<dbReference type="SUPFAM" id="SSF47473">
    <property type="entry name" value="EF-hand"/>
    <property type="match status" value="1"/>
</dbReference>
<dbReference type="InterPro" id="IPR018247">
    <property type="entry name" value="EF_Hand_1_Ca_BS"/>
</dbReference>
<dbReference type="PROSITE" id="PS50222">
    <property type="entry name" value="EF_HAND_2"/>
    <property type="match status" value="3"/>
</dbReference>
<evidence type="ECO:0000256" key="4">
    <source>
        <dbReference type="ARBA" id="ARBA00022475"/>
    </source>
</evidence>
<evidence type="ECO:0000313" key="14">
    <source>
        <dbReference type="EMBL" id="TRZ00270.1"/>
    </source>
</evidence>
<evidence type="ECO:0000256" key="1">
    <source>
        <dbReference type="ARBA" id="ARBA00004236"/>
    </source>
</evidence>
<evidence type="ECO:0000256" key="3">
    <source>
        <dbReference type="ARBA" id="ARBA00022448"/>
    </source>
</evidence>
<dbReference type="InterPro" id="IPR028846">
    <property type="entry name" value="Recoverin"/>
</dbReference>
<evidence type="ECO:0000313" key="15">
    <source>
        <dbReference type="Proteomes" id="UP000316079"/>
    </source>
</evidence>
<accession>A0A553RDL0</accession>
<dbReference type="Proteomes" id="UP000316079">
    <property type="component" value="Unassembled WGS sequence"/>
</dbReference>
<dbReference type="AlphaFoldDB" id="A0A553RDL0"/>
<dbReference type="PANTHER" id="PTHR23055:SF89">
    <property type="entry name" value="KV CHANNEL INTERACTING PROTEIN 1 B ISOFORM X1"/>
    <property type="match status" value="1"/>
</dbReference>
<keyword evidence="7" id="KW-0630">Potassium</keyword>
<keyword evidence="12" id="KW-0407">Ion channel</keyword>
<feature type="domain" description="EF-hand" evidence="13">
    <location>
        <begin position="141"/>
        <end position="176"/>
    </location>
</feature>
<dbReference type="FunFam" id="1.10.238.10:FF:000043">
    <property type="entry name" value="Kv channel-interacting protein 1 isoform 2"/>
    <property type="match status" value="1"/>
</dbReference>
<dbReference type="Gene3D" id="1.10.238.10">
    <property type="entry name" value="EF-hand"/>
    <property type="match status" value="1"/>
</dbReference>
<dbReference type="GO" id="GO:0005509">
    <property type="term" value="F:calcium ion binding"/>
    <property type="evidence" value="ECO:0007669"/>
    <property type="project" value="InterPro"/>
</dbReference>
<keyword evidence="11" id="KW-0472">Membrane</keyword>
<dbReference type="PROSITE" id="PS00018">
    <property type="entry name" value="EF_HAND_1"/>
    <property type="match status" value="2"/>
</dbReference>
<keyword evidence="8" id="KW-0106">Calcium</keyword>
<keyword evidence="10" id="KW-0406">Ion transport</keyword>
<keyword evidence="5" id="KW-0479">Metal-binding</keyword>
<comment type="subcellular location">
    <subcellularLocation>
        <location evidence="1">Cell membrane</location>
    </subcellularLocation>
</comment>
<keyword evidence="7" id="KW-0631">Potassium channel</keyword>
<name>A0A553RDL0_9TELE</name>
<keyword evidence="7" id="KW-0633">Potassium transport</keyword>
<dbReference type="Pfam" id="PF13833">
    <property type="entry name" value="EF-hand_8"/>
    <property type="match status" value="1"/>
</dbReference>
<dbReference type="EMBL" id="SRMA01024593">
    <property type="protein sequence ID" value="TRZ00270.1"/>
    <property type="molecule type" value="Genomic_DNA"/>
</dbReference>
<dbReference type="GO" id="GO:1901379">
    <property type="term" value="P:regulation of potassium ion transmembrane transport"/>
    <property type="evidence" value="ECO:0007669"/>
    <property type="project" value="TreeGrafter"/>
</dbReference>
<organism evidence="14 15">
    <name type="scientific">Danionella cerebrum</name>
    <dbReference type="NCBI Taxonomy" id="2873325"/>
    <lineage>
        <taxon>Eukaryota</taxon>
        <taxon>Metazoa</taxon>
        <taxon>Chordata</taxon>
        <taxon>Craniata</taxon>
        <taxon>Vertebrata</taxon>
        <taxon>Euteleostomi</taxon>
        <taxon>Actinopterygii</taxon>
        <taxon>Neopterygii</taxon>
        <taxon>Teleostei</taxon>
        <taxon>Ostariophysi</taxon>
        <taxon>Cypriniformes</taxon>
        <taxon>Danionidae</taxon>
        <taxon>Danioninae</taxon>
        <taxon>Danionella</taxon>
    </lineage>
</organism>
<comment type="caution">
    <text evidence="14">The sequence shown here is derived from an EMBL/GenBank/DDBJ whole genome shotgun (WGS) entry which is preliminary data.</text>
</comment>
<proteinExistence type="inferred from homology"/>
<evidence type="ECO:0000256" key="8">
    <source>
        <dbReference type="ARBA" id="ARBA00022837"/>
    </source>
</evidence>
<dbReference type="PRINTS" id="PR00450">
    <property type="entry name" value="RECOVERIN"/>
</dbReference>
<evidence type="ECO:0000256" key="11">
    <source>
        <dbReference type="ARBA" id="ARBA00023136"/>
    </source>
</evidence>
<dbReference type="GO" id="GO:0005267">
    <property type="term" value="F:potassium channel activity"/>
    <property type="evidence" value="ECO:0007669"/>
    <property type="project" value="UniProtKB-KW"/>
</dbReference>
<sequence length="235" mass="27424">MAIFIHSTDFPHHPICFSTHNQSLAELTQQQRQSLQGAGYKVDDELEMTMVCHRPEGLEQLEAQTNFNKQELQVLYRGFKNECPSGVVNEETFKHIYAQFFPHGDASTYAHYLFNAFDTRNNGSIKFEDFVTGLSTLLRGTIREKLEWTFHLYDINKDGFINKEEMTEIVRAIYDMMGKYTYPALKGDVPKQHVDIFFEKMDRNKDGVVTLEEFVLACQEDENMMRSMQLFENVM</sequence>
<dbReference type="Pfam" id="PF13499">
    <property type="entry name" value="EF-hand_7"/>
    <property type="match status" value="1"/>
</dbReference>
<evidence type="ECO:0000256" key="10">
    <source>
        <dbReference type="ARBA" id="ARBA00023065"/>
    </source>
</evidence>
<keyword evidence="4" id="KW-1003">Cell membrane</keyword>
<dbReference type="OrthoDB" id="191686at2759"/>
<dbReference type="GO" id="GO:0044325">
    <property type="term" value="F:transmembrane transporter binding"/>
    <property type="evidence" value="ECO:0007669"/>
    <property type="project" value="TreeGrafter"/>
</dbReference>
<evidence type="ECO:0000256" key="12">
    <source>
        <dbReference type="ARBA" id="ARBA00023303"/>
    </source>
</evidence>
<evidence type="ECO:0000256" key="5">
    <source>
        <dbReference type="ARBA" id="ARBA00022723"/>
    </source>
</evidence>
<dbReference type="GO" id="GO:0015459">
    <property type="term" value="F:potassium channel regulator activity"/>
    <property type="evidence" value="ECO:0007669"/>
    <property type="project" value="TreeGrafter"/>
</dbReference>
<keyword evidence="9" id="KW-0851">Voltage-gated channel</keyword>
<evidence type="ECO:0000256" key="7">
    <source>
        <dbReference type="ARBA" id="ARBA00022826"/>
    </source>
</evidence>
<keyword evidence="6" id="KW-0677">Repeat</keyword>
<keyword evidence="3" id="KW-0813">Transport</keyword>
<comment type="similarity">
    <text evidence="2">Belongs to the recoverin family.</text>
</comment>
<gene>
    <name evidence="14" type="ORF">DNTS_003720</name>
</gene>
<dbReference type="InterPro" id="IPR011992">
    <property type="entry name" value="EF-hand-dom_pair"/>
</dbReference>
<feature type="domain" description="EF-hand" evidence="13">
    <location>
        <begin position="189"/>
        <end position="224"/>
    </location>
</feature>
<evidence type="ECO:0000256" key="6">
    <source>
        <dbReference type="ARBA" id="ARBA00022737"/>
    </source>
</evidence>
<dbReference type="STRING" id="623744.A0A553RDL0"/>